<evidence type="ECO:0000313" key="16">
    <source>
        <dbReference type="EMBL" id="AEE48128.1"/>
    </source>
</evidence>
<dbReference type="Pfam" id="PF00282">
    <property type="entry name" value="Pyridoxal_deC"/>
    <property type="match status" value="1"/>
</dbReference>
<reference key="2">
    <citation type="submission" date="2011-04" db="EMBL/GenBank/DDBJ databases">
        <title>Complete sequence of chromosome of Haliscomenobacter hydrossis DSM 1100.</title>
        <authorList>
            <consortium name="US DOE Joint Genome Institute (JGI-PGF)"/>
            <person name="Lucas S."/>
            <person name="Han J."/>
            <person name="Lapidus A."/>
            <person name="Bruce D."/>
            <person name="Goodwin L."/>
            <person name="Pitluck S."/>
            <person name="Peters L."/>
            <person name="Kyrpides N."/>
            <person name="Mavromatis K."/>
            <person name="Ivanova N."/>
            <person name="Ovchinnikova G."/>
            <person name="Pagani I."/>
            <person name="Daligault H."/>
            <person name="Detter J.C."/>
            <person name="Han C."/>
            <person name="Land M."/>
            <person name="Hauser L."/>
            <person name="Markowitz V."/>
            <person name="Cheng J.-F."/>
            <person name="Hugenholtz P."/>
            <person name="Woyke T."/>
            <person name="Wu D."/>
            <person name="Verbarg S."/>
            <person name="Frueling A."/>
            <person name="Brambilla E."/>
            <person name="Klenk H.-P."/>
            <person name="Eisen J.A."/>
        </authorList>
    </citation>
    <scope>NUCLEOTIDE SEQUENCE</scope>
    <source>
        <strain>DSM 1100</strain>
    </source>
</reference>
<evidence type="ECO:0000256" key="9">
    <source>
        <dbReference type="ARBA" id="ARBA00022989"/>
    </source>
</evidence>
<keyword evidence="12 15" id="KW-0456">Lyase</keyword>
<dbReference type="GO" id="GO:0006665">
    <property type="term" value="P:sphingolipid metabolic process"/>
    <property type="evidence" value="ECO:0007669"/>
    <property type="project" value="UniProtKB-KW"/>
</dbReference>
<evidence type="ECO:0000256" key="13">
    <source>
        <dbReference type="ARBA" id="ARBA00038302"/>
    </source>
</evidence>
<evidence type="ECO:0000256" key="1">
    <source>
        <dbReference type="ARBA" id="ARBA00001933"/>
    </source>
</evidence>
<evidence type="ECO:0000256" key="6">
    <source>
        <dbReference type="ARBA" id="ARBA00022824"/>
    </source>
</evidence>
<dbReference type="OrthoDB" id="1488805at2"/>
<evidence type="ECO:0000313" key="17">
    <source>
        <dbReference type="Proteomes" id="UP000008461"/>
    </source>
</evidence>
<keyword evidence="9" id="KW-1133">Transmembrane helix</keyword>
<dbReference type="AlphaFoldDB" id="F4KUV2"/>
<dbReference type="PANTHER" id="PTHR42735:SF9">
    <property type="entry name" value="SPHINGOSINE-1-PHOSPHATE LYASE"/>
    <property type="match status" value="1"/>
</dbReference>
<dbReference type="EC" id="4.1.2.27" evidence="16"/>
<reference evidence="16 17" key="1">
    <citation type="journal article" date="2011" name="Stand. Genomic Sci.">
        <title>Complete genome sequence of Haliscomenobacter hydrossis type strain (O).</title>
        <authorList>
            <consortium name="US DOE Joint Genome Institute (JGI-PGF)"/>
            <person name="Daligault H."/>
            <person name="Lapidus A."/>
            <person name="Zeytun A."/>
            <person name="Nolan M."/>
            <person name="Lucas S."/>
            <person name="Del Rio T.G."/>
            <person name="Tice H."/>
            <person name="Cheng J.F."/>
            <person name="Tapia R."/>
            <person name="Han C."/>
            <person name="Goodwin L."/>
            <person name="Pitluck S."/>
            <person name="Liolios K."/>
            <person name="Pagani I."/>
            <person name="Ivanova N."/>
            <person name="Huntemann M."/>
            <person name="Mavromatis K."/>
            <person name="Mikhailova N."/>
            <person name="Pati A."/>
            <person name="Chen A."/>
            <person name="Palaniappan K."/>
            <person name="Land M."/>
            <person name="Hauser L."/>
            <person name="Brambilla E.M."/>
            <person name="Rohde M."/>
            <person name="Verbarg S."/>
            <person name="Goker M."/>
            <person name="Bristow J."/>
            <person name="Eisen J.A."/>
            <person name="Markowitz V."/>
            <person name="Hugenholtz P."/>
            <person name="Kyrpides N.C."/>
            <person name="Klenk H.P."/>
            <person name="Woyke T."/>
        </authorList>
    </citation>
    <scope>NUCLEOTIDE SEQUENCE [LARGE SCALE GENOMIC DNA]</scope>
    <source>
        <strain evidence="17">ATCC 27775 / DSM 1100 / LMG 10767 / O</strain>
    </source>
</reference>
<dbReference type="eggNOG" id="COG0076">
    <property type="taxonomic scope" value="Bacteria"/>
</dbReference>
<dbReference type="Proteomes" id="UP000008461">
    <property type="component" value="Chromosome"/>
</dbReference>
<evidence type="ECO:0000256" key="12">
    <source>
        <dbReference type="ARBA" id="ARBA00023239"/>
    </source>
</evidence>
<evidence type="ECO:0000256" key="8">
    <source>
        <dbReference type="ARBA" id="ARBA00022919"/>
    </source>
</evidence>
<keyword evidence="6" id="KW-0256">Endoplasmic reticulum</keyword>
<dbReference type="FunFam" id="3.40.640.10:FF:000020">
    <property type="entry name" value="sphingosine-1-phosphate lyase 1"/>
    <property type="match status" value="1"/>
</dbReference>
<gene>
    <name evidence="16" type="ordered locus">Halhy_0215</name>
</gene>
<dbReference type="Gene3D" id="6.10.140.2150">
    <property type="match status" value="1"/>
</dbReference>
<name>F4KUV2_HALH1</name>
<evidence type="ECO:0000256" key="10">
    <source>
        <dbReference type="ARBA" id="ARBA00023098"/>
    </source>
</evidence>
<organism evidence="16 17">
    <name type="scientific">Haliscomenobacter hydrossis (strain ATCC 27775 / DSM 1100 / LMG 10767 / O)</name>
    <dbReference type="NCBI Taxonomy" id="760192"/>
    <lineage>
        <taxon>Bacteria</taxon>
        <taxon>Pseudomonadati</taxon>
        <taxon>Bacteroidota</taxon>
        <taxon>Saprospiria</taxon>
        <taxon>Saprospirales</taxon>
        <taxon>Haliscomenobacteraceae</taxon>
        <taxon>Haliscomenobacter</taxon>
    </lineage>
</organism>
<accession>F4KUV2</accession>
<dbReference type="RefSeq" id="WP_013762692.1">
    <property type="nucleotide sequence ID" value="NC_015510.1"/>
</dbReference>
<dbReference type="GO" id="GO:0030170">
    <property type="term" value="F:pyridoxal phosphate binding"/>
    <property type="evidence" value="ECO:0007669"/>
    <property type="project" value="InterPro"/>
</dbReference>
<dbReference type="STRING" id="760192.Halhy_0215"/>
<evidence type="ECO:0000256" key="14">
    <source>
        <dbReference type="PIRSR" id="PIRSR602129-50"/>
    </source>
</evidence>
<dbReference type="EMBL" id="CP002691">
    <property type="protein sequence ID" value="AEE48128.1"/>
    <property type="molecule type" value="Genomic_DNA"/>
</dbReference>
<keyword evidence="17" id="KW-1185">Reference proteome</keyword>
<dbReference type="PANTHER" id="PTHR42735">
    <property type="match status" value="1"/>
</dbReference>
<dbReference type="SUPFAM" id="SSF53383">
    <property type="entry name" value="PLP-dependent transferases"/>
    <property type="match status" value="1"/>
</dbReference>
<dbReference type="GO" id="GO:0019752">
    <property type="term" value="P:carboxylic acid metabolic process"/>
    <property type="evidence" value="ECO:0007669"/>
    <property type="project" value="InterPro"/>
</dbReference>
<dbReference type="InterPro" id="IPR015421">
    <property type="entry name" value="PyrdxlP-dep_Trfase_major"/>
</dbReference>
<dbReference type="Gene3D" id="3.40.640.10">
    <property type="entry name" value="Type I PLP-dependent aspartate aminotransferase-like (Major domain)"/>
    <property type="match status" value="1"/>
</dbReference>
<evidence type="ECO:0000256" key="3">
    <source>
        <dbReference type="ARBA" id="ARBA00004760"/>
    </source>
</evidence>
<dbReference type="InterPro" id="IPR015422">
    <property type="entry name" value="PyrdxlP-dep_Trfase_small"/>
</dbReference>
<comment type="pathway">
    <text evidence="3">Lipid metabolism; sphingolipid metabolism.</text>
</comment>
<comment type="similarity">
    <text evidence="13">Belongs to the group II decarboxylase family. Sphingosine-1-phosphate lyase subfamily.</text>
</comment>
<keyword evidence="8" id="KW-0746">Sphingolipid metabolism</keyword>
<evidence type="ECO:0000256" key="11">
    <source>
        <dbReference type="ARBA" id="ARBA00023136"/>
    </source>
</evidence>
<protein>
    <submittedName>
        <fullName evidence="16">Sphinganine-1-phosphate aldolase</fullName>
        <ecNumber evidence="16">4.1.2.27</ecNumber>
    </submittedName>
</protein>
<evidence type="ECO:0000256" key="2">
    <source>
        <dbReference type="ARBA" id="ARBA00004389"/>
    </source>
</evidence>
<comment type="cofactor">
    <cofactor evidence="1 14 15">
        <name>pyridoxal 5'-phosphate</name>
        <dbReference type="ChEBI" id="CHEBI:597326"/>
    </cofactor>
</comment>
<dbReference type="InterPro" id="IPR015424">
    <property type="entry name" value="PyrdxlP-dep_Trfase"/>
</dbReference>
<keyword evidence="11" id="KW-0472">Membrane</keyword>
<evidence type="ECO:0000256" key="15">
    <source>
        <dbReference type="RuleBase" id="RU000382"/>
    </source>
</evidence>
<dbReference type="Gene3D" id="3.90.1150.10">
    <property type="entry name" value="Aspartate Aminotransferase, domain 1"/>
    <property type="match status" value="1"/>
</dbReference>
<keyword evidence="7 14" id="KW-0663">Pyridoxal phosphate</keyword>
<keyword evidence="5" id="KW-0812">Transmembrane</keyword>
<sequence>MSERISIPARGRNKDTILDELYKLHLNDVSWKEGRAWSMVYYVDQEHQQLLEQAYNSFFSENYLNPFAFQSLKKMELEVIQMTAGLLNGDENVTGTMTSGGTESIFLAVYTYRERARQLFPHIKQPEIVVSTTIHPAFEKAAHILNIVVKKAAVDQNLCAQPQALEKLISPNTILIAASAPTYPHGVLDPITEIASLAQARKIPFHVDCCIGGFMLPWVEKLGYPVAPFDFRVPGVTSISADVHKFGYGAKGASVLLYRNMNYLKHQFYVATDWPGGIYASPTLLGSRPGGAIAATWSAMQALGQDGYLRITQEIMLATSQIRKALEDIPEIIILGNPVMNILAYSTRDNQPDIFVIADQLEQKGWMLDRQQLPNSIHLTVMRQNISVIDQYLEDLKASIIFAKEHPAATAKGNAALYGLMARIPFRGMVEKNVRKIFEELYDFSKTAPLQDEETPSTLPPAPIWMGQLNRVLTAVVRVKGFWKKRR</sequence>
<comment type="pathway">
    <text evidence="4">Sphingolipid metabolism.</text>
</comment>
<keyword evidence="10" id="KW-0443">Lipid metabolism</keyword>
<feature type="modified residue" description="N6-(pyridoxal phosphate)lysine" evidence="14">
    <location>
        <position position="245"/>
    </location>
</feature>
<evidence type="ECO:0000256" key="4">
    <source>
        <dbReference type="ARBA" id="ARBA00004991"/>
    </source>
</evidence>
<dbReference type="KEGG" id="hhy:Halhy_0215"/>
<comment type="subcellular location">
    <subcellularLocation>
        <location evidence="2">Endoplasmic reticulum membrane</location>
        <topology evidence="2">Single-pass membrane protein</topology>
    </subcellularLocation>
</comment>
<evidence type="ECO:0000256" key="5">
    <source>
        <dbReference type="ARBA" id="ARBA00022692"/>
    </source>
</evidence>
<dbReference type="GO" id="GO:0008117">
    <property type="term" value="F:sphinganine-1-phosphate aldolase activity"/>
    <property type="evidence" value="ECO:0007669"/>
    <property type="project" value="UniProtKB-EC"/>
</dbReference>
<proteinExistence type="inferred from homology"/>
<evidence type="ECO:0000256" key="7">
    <source>
        <dbReference type="ARBA" id="ARBA00022898"/>
    </source>
</evidence>
<dbReference type="GO" id="GO:0016020">
    <property type="term" value="C:membrane"/>
    <property type="evidence" value="ECO:0007669"/>
    <property type="project" value="GOC"/>
</dbReference>
<dbReference type="InterPro" id="IPR050477">
    <property type="entry name" value="GrpII_AminoAcid_Decarb"/>
</dbReference>
<dbReference type="InterPro" id="IPR002129">
    <property type="entry name" value="PyrdxlP-dep_de-COase"/>
</dbReference>
<dbReference type="HOGENOM" id="CLU_028929_1_0_10"/>